<gene>
    <name evidence="1" type="ORF">IFM60648_09949</name>
</gene>
<dbReference type="InterPro" id="IPR021858">
    <property type="entry name" value="Fun_TF"/>
</dbReference>
<sequence>MDVDPLKCGQQMPECLQCSRSNRICPGYKRDYVFVEVDPAAKAIQPTPQQNLALIQTSHHQQLLNYFCCHCVPDTKGPFGGRPWLSQLPQMPIDTGALKASTLALCTALVGRSTGNKALVHESLKLYTRGLRALQVALQSSSLVRHDETLAACLVLAMYEITECPARHIVGYYQHCRGLLSLIQLRGVGAHASGLGHQLFLAIRVHLLKPSFLAEPSWMDKPWQNAAKRPYDRIVECMAFAPRLFHQLNIYTRLPYAEKVPLMSRLLKEFEFLDTTLQVIYKEIKDTVSGPMYWSILSKDSGCAGNPMKGPVFPVAFQFPDLKTAANLMVLWATSSLLRRGWNAAYKDLRQGSYSEIMVVPREVTSVVTKVCQSAEFCLNETNLMFGGFVASMPLAICKAALQGDGLHDWRVAWITGVLETLQHRGTGIHGMVEGIIPVIPRIFSTQWKSSLLHCSNIGWADYLSDGITDDLLHERIERERNDRNRGTKREEKTTRMLPLK</sequence>
<evidence type="ECO:0000313" key="1">
    <source>
        <dbReference type="EMBL" id="GFF93042.1"/>
    </source>
</evidence>
<dbReference type="PANTHER" id="PTHR38111">
    <property type="entry name" value="ZN(2)-C6 FUNGAL-TYPE DOMAIN-CONTAINING PROTEIN-RELATED"/>
    <property type="match status" value="1"/>
</dbReference>
<evidence type="ECO:0000313" key="2">
    <source>
        <dbReference type="Proteomes" id="UP000465220"/>
    </source>
</evidence>
<dbReference type="InterPro" id="IPR053178">
    <property type="entry name" value="Osmoadaptation_assoc"/>
</dbReference>
<dbReference type="PANTHER" id="PTHR38111:SF11">
    <property type="entry name" value="TRANSCRIPTION FACTOR DOMAIN-CONTAINING PROTEIN-RELATED"/>
    <property type="match status" value="1"/>
</dbReference>
<protein>
    <recommendedName>
        <fullName evidence="3">Zn(2)-C6 fungal-type domain-containing protein</fullName>
    </recommendedName>
</protein>
<proteinExistence type="predicted"/>
<dbReference type="Pfam" id="PF11951">
    <property type="entry name" value="Fungal_trans_2"/>
    <property type="match status" value="1"/>
</dbReference>
<dbReference type="Proteomes" id="UP000465220">
    <property type="component" value="Unassembled WGS sequence"/>
</dbReference>
<accession>A0ABQ1B479</accession>
<reference evidence="1 2" key="1">
    <citation type="submission" date="2020-01" db="EMBL/GenBank/DDBJ databases">
        <title>Draft genome sequence of Aspergillus lentulus IFM 60648.</title>
        <authorList>
            <person name="Takahashi H."/>
            <person name="Yaguchi T."/>
        </authorList>
    </citation>
    <scope>NUCLEOTIDE SEQUENCE [LARGE SCALE GENOMIC DNA]</scope>
    <source>
        <strain evidence="1 2">IFM 60648</strain>
    </source>
</reference>
<comment type="caution">
    <text evidence="1">The sequence shown here is derived from an EMBL/GenBank/DDBJ whole genome shotgun (WGS) entry which is preliminary data.</text>
</comment>
<organism evidence="1 2">
    <name type="scientific">Aspergillus lentulus</name>
    <dbReference type="NCBI Taxonomy" id="293939"/>
    <lineage>
        <taxon>Eukaryota</taxon>
        <taxon>Fungi</taxon>
        <taxon>Dikarya</taxon>
        <taxon>Ascomycota</taxon>
        <taxon>Pezizomycotina</taxon>
        <taxon>Eurotiomycetes</taxon>
        <taxon>Eurotiomycetidae</taxon>
        <taxon>Eurotiales</taxon>
        <taxon>Aspergillaceae</taxon>
        <taxon>Aspergillus</taxon>
        <taxon>Aspergillus subgen. Fumigati</taxon>
    </lineage>
</organism>
<name>A0ABQ1B479_ASPLE</name>
<evidence type="ECO:0008006" key="3">
    <source>
        <dbReference type="Google" id="ProtNLM"/>
    </source>
</evidence>
<keyword evidence="2" id="KW-1185">Reference proteome</keyword>
<dbReference type="EMBL" id="BLKI01000109">
    <property type="protein sequence ID" value="GFF93042.1"/>
    <property type="molecule type" value="Genomic_DNA"/>
</dbReference>